<dbReference type="HOGENOM" id="CLU_2841092_0_0_9"/>
<accession>A5ZQ35</accession>
<proteinExistence type="predicted"/>
<protein>
    <submittedName>
        <fullName evidence="1">Uncharacterized protein</fullName>
    </submittedName>
</protein>
<gene>
    <name evidence="1" type="ORF">RUMOBE_01105</name>
</gene>
<evidence type="ECO:0000313" key="2">
    <source>
        <dbReference type="Proteomes" id="UP000006002"/>
    </source>
</evidence>
<dbReference type="Proteomes" id="UP000006002">
    <property type="component" value="Unassembled WGS sequence"/>
</dbReference>
<reference evidence="1 2" key="1">
    <citation type="submission" date="2007-03" db="EMBL/GenBank/DDBJ databases">
        <authorList>
            <person name="Fulton L."/>
            <person name="Clifton S."/>
            <person name="Fulton B."/>
            <person name="Xu J."/>
            <person name="Minx P."/>
            <person name="Pepin K.H."/>
            <person name="Johnson M."/>
            <person name="Thiruvilangam P."/>
            <person name="Bhonagiri V."/>
            <person name="Nash W.E."/>
            <person name="Mardis E.R."/>
            <person name="Wilson R.K."/>
        </authorList>
    </citation>
    <scope>NUCLEOTIDE SEQUENCE [LARGE SCALE GENOMIC DNA]</scope>
    <source>
        <strain evidence="1 2">ATCC 29174</strain>
    </source>
</reference>
<evidence type="ECO:0000313" key="1">
    <source>
        <dbReference type="EMBL" id="EDM88199.1"/>
    </source>
</evidence>
<reference evidence="1 2" key="2">
    <citation type="submission" date="2007-04" db="EMBL/GenBank/DDBJ databases">
        <title>Draft genome sequence of Ruminococcus obeum (ATCC 29174).</title>
        <authorList>
            <person name="Sudarsanam P."/>
            <person name="Ley R."/>
            <person name="Guruge J."/>
            <person name="Turnbaugh P.J."/>
            <person name="Mahowald M."/>
            <person name="Liep D."/>
            <person name="Gordon J."/>
        </authorList>
    </citation>
    <scope>NUCLEOTIDE SEQUENCE [LARGE SCALE GENOMIC DNA]</scope>
    <source>
        <strain evidence="1 2">ATCC 29174</strain>
    </source>
</reference>
<dbReference type="AlphaFoldDB" id="A5ZQ35"/>
<name>A5ZQ35_9FIRM</name>
<dbReference type="EMBL" id="AAVO02000003">
    <property type="protein sequence ID" value="EDM88199.1"/>
    <property type="molecule type" value="Genomic_DNA"/>
</dbReference>
<comment type="caution">
    <text evidence="1">The sequence shown here is derived from an EMBL/GenBank/DDBJ whole genome shotgun (WGS) entry which is preliminary data.</text>
</comment>
<organism evidence="1 2">
    <name type="scientific">Blautia obeum ATCC 29174</name>
    <dbReference type="NCBI Taxonomy" id="411459"/>
    <lineage>
        <taxon>Bacteria</taxon>
        <taxon>Bacillati</taxon>
        <taxon>Bacillota</taxon>
        <taxon>Clostridia</taxon>
        <taxon>Lachnospirales</taxon>
        <taxon>Lachnospiraceae</taxon>
        <taxon>Blautia</taxon>
    </lineage>
</organism>
<sequence length="65" mass="7475">MSLRKAGEKMEEFEMPTKNTGDMVVRAMRWALAHGHTAEEAYDLATYMTGNELPEKEAEKKEKKE</sequence>